<reference evidence="4 5" key="1">
    <citation type="submission" date="2018-08" db="EMBL/GenBank/DDBJ databases">
        <title>A genome reference for cultivated species of the human gut microbiota.</title>
        <authorList>
            <person name="Zou Y."/>
            <person name="Xue W."/>
            <person name="Luo G."/>
        </authorList>
    </citation>
    <scope>NUCLEOTIDE SEQUENCE [LARGE SCALE GENOMIC DNA]</scope>
    <source>
        <strain evidence="4 5">AM22-1</strain>
    </source>
</reference>
<evidence type="ECO:0000313" key="5">
    <source>
        <dbReference type="Proteomes" id="UP000286501"/>
    </source>
</evidence>
<dbReference type="InterPro" id="IPR007421">
    <property type="entry name" value="Schlafen_AlbA_2_dom"/>
</dbReference>
<dbReference type="AlphaFoldDB" id="A0A3R6H7P3"/>
<dbReference type="Proteomes" id="UP001204486">
    <property type="component" value="Unassembled WGS sequence"/>
</dbReference>
<proteinExistence type="predicted"/>
<dbReference type="Pfam" id="PF13749">
    <property type="entry name" value="HATPase_c_4"/>
    <property type="match status" value="1"/>
</dbReference>
<gene>
    <name evidence="4" type="ORF">DW250_08725</name>
    <name evidence="3" type="ORF">NNC55_04485</name>
    <name evidence="2" type="ORF">NND11_10915</name>
</gene>
<dbReference type="Gene3D" id="3.30.565.60">
    <property type="match status" value="1"/>
</dbReference>
<evidence type="ECO:0000259" key="1">
    <source>
        <dbReference type="Pfam" id="PF04326"/>
    </source>
</evidence>
<reference evidence="2" key="2">
    <citation type="submission" date="2022-07" db="EMBL/GenBank/DDBJ databases">
        <title>Prevotella copri.</title>
        <authorList>
            <person name="Yang C."/>
        </authorList>
    </citation>
    <scope>NUCLEOTIDE SEQUENCE</scope>
    <source>
        <strain evidence="3">HF1476</strain>
        <strain evidence="2">HF88</strain>
    </source>
</reference>
<dbReference type="InterPro" id="IPR038475">
    <property type="entry name" value="RecG_C_sf"/>
</dbReference>
<name>A0A3R6H7P3_9BACT</name>
<sequence>MLEVRDRLNFEDYLDSLLNSVESDDLEFKSAAGGFPGSFWDTYSAFANSEGGVIVLGVIERKGKFYIDNLSDEQIEKYTKDFWNNVNNRATVSCNLLKTEDVVVEDYNGHKLMLFFIPRASREQRPVYRTSQPYNGTFKRNHEGDYKCTEREVQRMFSDANVSNPADSRILRNYSLNDLDMESVAQYRQLFKLAKPDHPWSVLSDFEFLKKIGAYRIERSSKEEGFTLAGVLMFGKEDAITDTECCPNFFPDYREKLLDNPEIRWTNRICPDGTWEANLFQFYLRVLPRLCAVLPKPFILKDNIRRDETPAHIAVREALVNLCIHTDYSADATMVVRLFPNKMVFSNPGTLLVSKTQYYEESTSVCRNTTLQKMFMQIGSAEKAGSGVDKILAGWRFANWRAPMLRLLTQPDIVELTMMMESLMDDATKERLAQIFGPKITTIGQKRLLALNAACIDGYVTNESLRVVLDIHKAEIADLLKDMCQDGLLVQDGYGRGTKYYLPNDDSNITSNIASSDSNITCSGSNIPSNIASSGSKVASLSPNIPSSDSNIPSNIASSSSKVASLSSNIPSPNISISNMESLRKKKKLSFEELKKLICLFCSDWQSLDELALQVNRNKTYLKIYVIPRMLADKSLEMMFPGVPKHPRQKYKSTVKK</sequence>
<evidence type="ECO:0000313" key="3">
    <source>
        <dbReference type="EMBL" id="MCP9599213.1"/>
    </source>
</evidence>
<dbReference type="EMBL" id="QRIN01000032">
    <property type="protein sequence ID" value="RHG65369.1"/>
    <property type="molecule type" value="Genomic_DNA"/>
</dbReference>
<dbReference type="Proteomes" id="UP000286501">
    <property type="component" value="Unassembled WGS sequence"/>
</dbReference>
<dbReference type="Gene3D" id="3.30.950.30">
    <property type="entry name" value="Schlafen, AAA domain"/>
    <property type="match status" value="1"/>
</dbReference>
<feature type="domain" description="Schlafen AlbA-2" evidence="1">
    <location>
        <begin position="22"/>
        <end position="148"/>
    </location>
</feature>
<dbReference type="EMBL" id="JANDWN010000007">
    <property type="protein sequence ID" value="MCP9599213.1"/>
    <property type="molecule type" value="Genomic_DNA"/>
</dbReference>
<dbReference type="InterPro" id="IPR038461">
    <property type="entry name" value="Schlafen_AlbA_2_dom_sf"/>
</dbReference>
<dbReference type="Proteomes" id="UP001206014">
    <property type="component" value="Unassembled WGS sequence"/>
</dbReference>
<dbReference type="Pfam" id="PF04326">
    <property type="entry name" value="SLFN_AlbA_2"/>
    <property type="match status" value="1"/>
</dbReference>
<evidence type="ECO:0000313" key="2">
    <source>
        <dbReference type="EMBL" id="MCP9502046.1"/>
    </source>
</evidence>
<dbReference type="EMBL" id="JANDXR010000013">
    <property type="protein sequence ID" value="MCP9502046.1"/>
    <property type="molecule type" value="Genomic_DNA"/>
</dbReference>
<evidence type="ECO:0000313" key="4">
    <source>
        <dbReference type="EMBL" id="RHG65369.1"/>
    </source>
</evidence>
<dbReference type="PANTHER" id="PTHR30595:SF6">
    <property type="entry name" value="SCHLAFEN ALBA-2 DOMAIN-CONTAINING PROTEIN"/>
    <property type="match status" value="1"/>
</dbReference>
<accession>A0A3R6H7P3</accession>
<dbReference type="RefSeq" id="WP_118200955.1">
    <property type="nucleotide sequence ID" value="NZ_JAJTTD010000015.1"/>
</dbReference>
<comment type="caution">
    <text evidence="4">The sequence shown here is derived from an EMBL/GenBank/DDBJ whole genome shotgun (WGS) entry which is preliminary data.</text>
</comment>
<dbReference type="PANTHER" id="PTHR30595">
    <property type="entry name" value="GLPR-RELATED TRANSCRIPTIONAL REPRESSOR"/>
    <property type="match status" value="1"/>
</dbReference>
<protein>
    <submittedName>
        <fullName evidence="4">AAA family ATPase</fullName>
    </submittedName>
    <submittedName>
        <fullName evidence="2">DNA binding domain-containing protein</fullName>
    </submittedName>
</protein>
<organism evidence="4 5">
    <name type="scientific">Segatella copri</name>
    <dbReference type="NCBI Taxonomy" id="165179"/>
    <lineage>
        <taxon>Bacteria</taxon>
        <taxon>Pseudomonadati</taxon>
        <taxon>Bacteroidota</taxon>
        <taxon>Bacteroidia</taxon>
        <taxon>Bacteroidales</taxon>
        <taxon>Prevotellaceae</taxon>
        <taxon>Segatella</taxon>
    </lineage>
</organism>